<evidence type="ECO:0000256" key="8">
    <source>
        <dbReference type="ARBA" id="ARBA00022960"/>
    </source>
</evidence>
<evidence type="ECO:0000256" key="17">
    <source>
        <dbReference type="HAMAP-Rule" id="MF_01006"/>
    </source>
</evidence>
<organism evidence="18 19">
    <name type="scientific">Candidatus Hydrogenisulfobacillus filiaventi</name>
    <dbReference type="NCBI Taxonomy" id="2707344"/>
    <lineage>
        <taxon>Bacteria</taxon>
        <taxon>Bacillati</taxon>
        <taxon>Bacillota</taxon>
        <taxon>Clostridia</taxon>
        <taxon>Eubacteriales</taxon>
        <taxon>Clostridiales Family XVII. Incertae Sedis</taxon>
        <taxon>Candidatus Hydrogenisulfobacillus</taxon>
    </lineage>
</organism>
<dbReference type="HAMAP" id="MF_01006">
    <property type="entry name" value="Undec_diphosphatase"/>
    <property type="match status" value="1"/>
</dbReference>
<dbReference type="GO" id="GO:0008360">
    <property type="term" value="P:regulation of cell shape"/>
    <property type="evidence" value="ECO:0007669"/>
    <property type="project" value="UniProtKB-KW"/>
</dbReference>
<name>A0A6F8ZE07_9FIRM</name>
<dbReference type="Pfam" id="PF02673">
    <property type="entry name" value="BacA"/>
    <property type="match status" value="1"/>
</dbReference>
<reference evidence="18 19" key="1">
    <citation type="submission" date="2020-02" db="EMBL/GenBank/DDBJ databases">
        <authorList>
            <person name="Hogendoorn C."/>
        </authorList>
    </citation>
    <scope>NUCLEOTIDE SEQUENCE [LARGE SCALE GENOMIC DNA]</scope>
    <source>
        <strain evidence="18">R501</strain>
    </source>
</reference>
<gene>
    <name evidence="17 18" type="primary">uppP</name>
    <name evidence="18" type="ORF">R50_0367</name>
</gene>
<evidence type="ECO:0000256" key="9">
    <source>
        <dbReference type="ARBA" id="ARBA00022984"/>
    </source>
</evidence>
<evidence type="ECO:0000313" key="19">
    <source>
        <dbReference type="Proteomes" id="UP000503399"/>
    </source>
</evidence>
<dbReference type="PANTHER" id="PTHR30622">
    <property type="entry name" value="UNDECAPRENYL-DIPHOSPHATASE"/>
    <property type="match status" value="1"/>
</dbReference>
<evidence type="ECO:0000256" key="6">
    <source>
        <dbReference type="ARBA" id="ARBA00022692"/>
    </source>
</evidence>
<comment type="catalytic activity">
    <reaction evidence="16 17">
        <text>di-trans,octa-cis-undecaprenyl diphosphate + H2O = di-trans,octa-cis-undecaprenyl phosphate + phosphate + H(+)</text>
        <dbReference type="Rhea" id="RHEA:28094"/>
        <dbReference type="ChEBI" id="CHEBI:15377"/>
        <dbReference type="ChEBI" id="CHEBI:15378"/>
        <dbReference type="ChEBI" id="CHEBI:43474"/>
        <dbReference type="ChEBI" id="CHEBI:58405"/>
        <dbReference type="ChEBI" id="CHEBI:60392"/>
        <dbReference type="EC" id="3.6.1.27"/>
    </reaction>
</comment>
<accession>A0A6F8ZE07</accession>
<dbReference type="GO" id="GO:0009252">
    <property type="term" value="P:peptidoglycan biosynthetic process"/>
    <property type="evidence" value="ECO:0007669"/>
    <property type="project" value="UniProtKB-KW"/>
</dbReference>
<feature type="transmembrane region" description="Helical" evidence="17">
    <location>
        <begin position="120"/>
        <end position="139"/>
    </location>
</feature>
<dbReference type="GO" id="GO:0050380">
    <property type="term" value="F:undecaprenyl-diphosphatase activity"/>
    <property type="evidence" value="ECO:0007669"/>
    <property type="project" value="UniProtKB-UniRule"/>
</dbReference>
<evidence type="ECO:0000256" key="14">
    <source>
        <dbReference type="ARBA" id="ARBA00032707"/>
    </source>
</evidence>
<feature type="transmembrane region" description="Helical" evidence="17">
    <location>
        <begin position="221"/>
        <end position="241"/>
    </location>
</feature>
<evidence type="ECO:0000256" key="5">
    <source>
        <dbReference type="ARBA" id="ARBA00022475"/>
    </source>
</evidence>
<comment type="function">
    <text evidence="17">Catalyzes the dephosphorylation of undecaprenyl diphosphate (UPP). Confers resistance to bacitracin.</text>
</comment>
<keyword evidence="5 17" id="KW-1003">Cell membrane</keyword>
<evidence type="ECO:0000256" key="16">
    <source>
        <dbReference type="ARBA" id="ARBA00047594"/>
    </source>
</evidence>
<dbReference type="PANTHER" id="PTHR30622:SF4">
    <property type="entry name" value="UNDECAPRENYL-DIPHOSPHATASE"/>
    <property type="match status" value="1"/>
</dbReference>
<keyword evidence="10 17" id="KW-1133">Transmembrane helix</keyword>
<evidence type="ECO:0000313" key="18">
    <source>
        <dbReference type="EMBL" id="CAB1127873.1"/>
    </source>
</evidence>
<evidence type="ECO:0000256" key="11">
    <source>
        <dbReference type="ARBA" id="ARBA00023136"/>
    </source>
</evidence>
<keyword evidence="13 17" id="KW-0961">Cell wall biogenesis/degradation</keyword>
<evidence type="ECO:0000256" key="7">
    <source>
        <dbReference type="ARBA" id="ARBA00022801"/>
    </source>
</evidence>
<evidence type="ECO:0000256" key="10">
    <source>
        <dbReference type="ARBA" id="ARBA00022989"/>
    </source>
</evidence>
<dbReference type="Proteomes" id="UP000503399">
    <property type="component" value="Chromosome"/>
</dbReference>
<comment type="similarity">
    <text evidence="2 17">Belongs to the UppP family.</text>
</comment>
<feature type="transmembrane region" description="Helical" evidence="17">
    <location>
        <begin position="191"/>
        <end position="209"/>
    </location>
</feature>
<feature type="transmembrane region" description="Helical" evidence="17">
    <location>
        <begin position="253"/>
        <end position="271"/>
    </location>
</feature>
<evidence type="ECO:0000256" key="13">
    <source>
        <dbReference type="ARBA" id="ARBA00023316"/>
    </source>
</evidence>
<evidence type="ECO:0000256" key="15">
    <source>
        <dbReference type="ARBA" id="ARBA00032932"/>
    </source>
</evidence>
<keyword evidence="19" id="KW-1185">Reference proteome</keyword>
<evidence type="ECO:0000256" key="12">
    <source>
        <dbReference type="ARBA" id="ARBA00023251"/>
    </source>
</evidence>
<dbReference type="EMBL" id="LR778114">
    <property type="protein sequence ID" value="CAB1127873.1"/>
    <property type="molecule type" value="Genomic_DNA"/>
</dbReference>
<dbReference type="AlphaFoldDB" id="A0A6F8ZE07"/>
<protein>
    <recommendedName>
        <fullName evidence="4 17">Undecaprenyl-diphosphatase</fullName>
        <ecNumber evidence="3 17">3.6.1.27</ecNumber>
    </recommendedName>
    <alternativeName>
        <fullName evidence="15 17">Bacitracin resistance protein</fullName>
    </alternativeName>
    <alternativeName>
        <fullName evidence="14 17">Undecaprenyl pyrophosphate phosphatase</fullName>
    </alternativeName>
</protein>
<evidence type="ECO:0000256" key="1">
    <source>
        <dbReference type="ARBA" id="ARBA00004651"/>
    </source>
</evidence>
<dbReference type="GO" id="GO:0046677">
    <property type="term" value="P:response to antibiotic"/>
    <property type="evidence" value="ECO:0007669"/>
    <property type="project" value="UniProtKB-UniRule"/>
</dbReference>
<sequence>MQWWLALGLGVLQGFAELFPFSSLGLLIVLPRLLALPVPVTGARYLPFLVALHVGTALALAWLFRREWAALITGWVHWLRGRRTPEGHLAWLLIWGTVPVGLLGWLLQHRLAALFGNAPLAAAFLVLNGGIMFLADRFARRRAGRRSRQALGVQDALGIGLWQVFALIPGLSRSGLTIAGGVGRGLGFAEAAHFSFLLATPVILAAGLVELPKLAHGGAHGLGPAALTGGLAAAITAWLSARYLLRYFRTHNLFWFAVASTAAGGLALLLLV</sequence>
<dbReference type="KEGG" id="hfv:R50_0367"/>
<keyword evidence="7 17" id="KW-0378">Hydrolase</keyword>
<keyword evidence="8 17" id="KW-0133">Cell shape</keyword>
<keyword evidence="6 17" id="KW-0812">Transmembrane</keyword>
<evidence type="ECO:0000256" key="2">
    <source>
        <dbReference type="ARBA" id="ARBA00010621"/>
    </source>
</evidence>
<evidence type="ECO:0000256" key="4">
    <source>
        <dbReference type="ARBA" id="ARBA00021581"/>
    </source>
</evidence>
<comment type="subcellular location">
    <subcellularLocation>
        <location evidence="1 17">Cell membrane</location>
        <topology evidence="1 17">Multi-pass membrane protein</topology>
    </subcellularLocation>
</comment>
<dbReference type="GO" id="GO:0005886">
    <property type="term" value="C:plasma membrane"/>
    <property type="evidence" value="ECO:0007669"/>
    <property type="project" value="UniProtKB-SubCell"/>
</dbReference>
<proteinExistence type="inferred from homology"/>
<keyword evidence="12 17" id="KW-0046">Antibiotic resistance</keyword>
<dbReference type="InterPro" id="IPR003824">
    <property type="entry name" value="UppP"/>
</dbReference>
<evidence type="ECO:0000256" key="3">
    <source>
        <dbReference type="ARBA" id="ARBA00012374"/>
    </source>
</evidence>
<keyword evidence="11 17" id="KW-0472">Membrane</keyword>
<feature type="transmembrane region" description="Helical" evidence="17">
    <location>
        <begin position="89"/>
        <end position="108"/>
    </location>
</feature>
<comment type="miscellaneous">
    <text evidence="17">Bacitracin is thought to be involved in the inhibition of peptidoglycan synthesis by sequestering undecaprenyl diphosphate, thereby reducing the pool of lipid carrier available.</text>
</comment>
<dbReference type="EC" id="3.6.1.27" evidence="3 17"/>
<feature type="transmembrane region" description="Helical" evidence="17">
    <location>
        <begin position="45"/>
        <end position="64"/>
    </location>
</feature>
<keyword evidence="9 17" id="KW-0573">Peptidoglycan synthesis</keyword>
<dbReference type="GO" id="GO:0071555">
    <property type="term" value="P:cell wall organization"/>
    <property type="evidence" value="ECO:0007669"/>
    <property type="project" value="UniProtKB-KW"/>
</dbReference>